<comment type="caution">
    <text evidence="16">The sequence shown here is derived from an EMBL/GenBank/DDBJ whole genome shotgun (WGS) entry which is preliminary data.</text>
</comment>
<evidence type="ECO:0000256" key="4">
    <source>
        <dbReference type="ARBA" id="ARBA00022723"/>
    </source>
</evidence>
<dbReference type="PANTHER" id="PTHR11777:SF9">
    <property type="entry name" value="ALANINE--TRNA LIGASE, CYTOPLASMIC"/>
    <property type="match status" value="1"/>
</dbReference>
<dbReference type="SUPFAM" id="SSF101353">
    <property type="entry name" value="Putative anticodon-binding domain of alanyl-tRNA synthetase (AlaRS)"/>
    <property type="match status" value="1"/>
</dbReference>
<proteinExistence type="inferred from homology"/>
<dbReference type="GO" id="GO:0008270">
    <property type="term" value="F:zinc ion binding"/>
    <property type="evidence" value="ECO:0007669"/>
    <property type="project" value="UniProtKB-UniRule"/>
</dbReference>
<dbReference type="FunFam" id="3.30.930.10:FF:000004">
    <property type="entry name" value="Alanine--tRNA ligase"/>
    <property type="match status" value="1"/>
</dbReference>
<dbReference type="InterPro" id="IPR003156">
    <property type="entry name" value="DHHA1_dom"/>
</dbReference>
<feature type="compositionally biased region" description="Gly residues" evidence="14">
    <location>
        <begin position="851"/>
        <end position="869"/>
    </location>
</feature>
<sequence length="890" mass="95734">MQTHEIRQRFLDHFERNGHTVVPSASLILDDPTLLFVNAGMVPFKPYFLGEVPPPYRRATSIQKCVRTLDIDNVGHTTRHNTFFQMAGNFSFGDYFKEGAIGYAWELVTSAQDAGGFGFDPDRIWVTVYTDDDEAANLWQKVAGLPEERIQRRSGKDNYWDMGVPGPGGPCSEIYVDRGPEYGREGGPVVDEDRYLEIWNLVFMQDQRGDLSPKDGHPPVGELPSKNIDTGMGMERVALLLQGVSNVYETDLLRPIIATAERLSGRRYGADASDDVRFRVIADHTRTGLMLVGDGVTPSNEARGYVLRRLLRRVVRSARLLGITEPALGEFVATARDTMSPSYPELATEFGRIDAVVRAEEDAFLATLTTGSRIFDMAVAETRAAGGTVLGGDRAFQLHDTYGFPIDLTLEMAEEQGLKVDQEGFRRLMAEQRERAKADAAARKTGHADASAYRSVLDQHGRTDFLGYTDLTAEARVVGLLVGGQPAPAAGEGTEVELVLDRTPFYAEGGGQQPDTGRIVADGAVLEVYDVQSPVEGLNVHRAKVLSGEIILDAAVHAEVDATRRRAVSRSHSATHLVHAGVRRALGTSAAQAGSLNAPGRLRFDFTSPGGAVPPSVLADVEDEVNDVLLHDHDVRAEVMTMDEARRSGAIALFGEKYGDAVRVVSIGEYSRELCGGTHVHRSGEIGVVKLLSEASIGSGVRRVEALVGMDAFRFLAREHVLVAQLAEQFKARPEELPERIGQTLEKLRTAEKELEQLRGAQLMSSAGSLAEGAEDVHGVALVAAVVADAVSGNDLRKLAGEVRNRLGSRPGVVALFSVDGAKVSFVVATTAAARDRGFAAGKLVPTFGPAVGGRGGGKPDLAQGGGTDPSGVSAAIDALRREVARVAGT</sequence>
<feature type="domain" description="Alanyl-transfer RNA synthetases family profile" evidence="15">
    <location>
        <begin position="1"/>
        <end position="718"/>
    </location>
</feature>
<evidence type="ECO:0000256" key="13">
    <source>
        <dbReference type="HAMAP-Rule" id="MF_00036"/>
    </source>
</evidence>
<dbReference type="InterPro" id="IPR002318">
    <property type="entry name" value="Ala-tRNA-lgiase_IIc"/>
</dbReference>
<evidence type="ECO:0000256" key="1">
    <source>
        <dbReference type="ARBA" id="ARBA00008226"/>
    </source>
</evidence>
<feature type="binding site" evidence="13">
    <location>
        <position position="572"/>
    </location>
    <ligand>
        <name>Zn(2+)</name>
        <dbReference type="ChEBI" id="CHEBI:29105"/>
    </ligand>
</feature>
<comment type="function">
    <text evidence="11 13">Catalyzes the attachment of alanine to tRNA(Ala) in a two-step reaction: alanine is first activated by ATP to form Ala-AMP and then transferred to the acceptor end of tRNA(Ala). Also edits incorrectly charged Ser-tRNA(Ala) and Gly-tRNA(Ala) via its editing domain.</text>
</comment>
<dbReference type="PANTHER" id="PTHR11777">
    <property type="entry name" value="ALANYL-TRNA SYNTHETASE"/>
    <property type="match status" value="1"/>
</dbReference>
<evidence type="ECO:0000256" key="11">
    <source>
        <dbReference type="ARBA" id="ARBA00024779"/>
    </source>
</evidence>
<dbReference type="AlphaFoldDB" id="A0A4D4J241"/>
<dbReference type="Proteomes" id="UP000298860">
    <property type="component" value="Unassembled WGS sequence"/>
</dbReference>
<dbReference type="CDD" id="cd00673">
    <property type="entry name" value="AlaRS_core"/>
    <property type="match status" value="1"/>
</dbReference>
<feature type="binding site" evidence="13">
    <location>
        <position position="675"/>
    </location>
    <ligand>
        <name>Zn(2+)</name>
        <dbReference type="ChEBI" id="CHEBI:29105"/>
    </ligand>
</feature>
<keyword evidence="2 13" id="KW-0820">tRNA-binding</keyword>
<dbReference type="PROSITE" id="PS50860">
    <property type="entry name" value="AA_TRNA_LIGASE_II_ALA"/>
    <property type="match status" value="1"/>
</dbReference>
<keyword evidence="3 13" id="KW-0436">Ligase</keyword>
<dbReference type="Pfam" id="PF02272">
    <property type="entry name" value="DHHA1"/>
    <property type="match status" value="1"/>
</dbReference>
<evidence type="ECO:0000313" key="17">
    <source>
        <dbReference type="Proteomes" id="UP000298860"/>
    </source>
</evidence>
<reference evidence="17" key="1">
    <citation type="submission" date="2019-04" db="EMBL/GenBank/DDBJ databases">
        <title>Draft genome sequence of Pseudonocardiaceae bacterium SL3-2-4.</title>
        <authorList>
            <person name="Ningsih F."/>
            <person name="Yokota A."/>
            <person name="Sakai Y."/>
            <person name="Nanatani K."/>
            <person name="Yabe S."/>
            <person name="Oetari A."/>
            <person name="Sjamsuridzal W."/>
        </authorList>
    </citation>
    <scope>NUCLEOTIDE SEQUENCE [LARGE SCALE GENOMIC DNA]</scope>
    <source>
        <strain evidence="17">SL3-2-4</strain>
    </source>
</reference>
<dbReference type="Gene3D" id="3.10.310.40">
    <property type="match status" value="1"/>
</dbReference>
<dbReference type="Gene3D" id="3.30.930.10">
    <property type="entry name" value="Bira Bifunctional Protein, Domain 2"/>
    <property type="match status" value="1"/>
</dbReference>
<keyword evidence="4 13" id="KW-0479">Metal-binding</keyword>
<dbReference type="GO" id="GO:0002161">
    <property type="term" value="F:aminoacyl-tRNA deacylase activity"/>
    <property type="evidence" value="ECO:0007669"/>
    <property type="project" value="TreeGrafter"/>
</dbReference>
<name>A0A4D4J241_9PSEU</name>
<feature type="binding site" evidence="13">
    <location>
        <position position="576"/>
    </location>
    <ligand>
        <name>Zn(2+)</name>
        <dbReference type="ChEBI" id="CHEBI:29105"/>
    </ligand>
</feature>
<dbReference type="GO" id="GO:0005829">
    <property type="term" value="C:cytosol"/>
    <property type="evidence" value="ECO:0007669"/>
    <property type="project" value="TreeGrafter"/>
</dbReference>
<evidence type="ECO:0000256" key="2">
    <source>
        <dbReference type="ARBA" id="ARBA00022555"/>
    </source>
</evidence>
<dbReference type="InterPro" id="IPR045864">
    <property type="entry name" value="aa-tRNA-synth_II/BPL/LPL"/>
</dbReference>
<evidence type="ECO:0000259" key="15">
    <source>
        <dbReference type="PROSITE" id="PS50860"/>
    </source>
</evidence>
<dbReference type="OrthoDB" id="9803884at2"/>
<evidence type="ECO:0000313" key="16">
    <source>
        <dbReference type="EMBL" id="GDY28848.1"/>
    </source>
</evidence>
<keyword evidence="8 13" id="KW-0694">RNA-binding</keyword>
<dbReference type="HAMAP" id="MF_00036_B">
    <property type="entry name" value="Ala_tRNA_synth_B"/>
    <property type="match status" value="1"/>
</dbReference>
<comment type="similarity">
    <text evidence="1 13">Belongs to the class-II aminoacyl-tRNA synthetase family.</text>
</comment>
<keyword evidence="9 13" id="KW-0648">Protein biosynthesis</keyword>
<dbReference type="InterPro" id="IPR018162">
    <property type="entry name" value="Ala-tRNA-ligase_IIc_anticod-bd"/>
</dbReference>
<comment type="subcellular location">
    <subcellularLocation>
        <location evidence="13">Cytoplasm</location>
    </subcellularLocation>
</comment>
<evidence type="ECO:0000256" key="3">
    <source>
        <dbReference type="ARBA" id="ARBA00022598"/>
    </source>
</evidence>
<dbReference type="InterPro" id="IPR018165">
    <property type="entry name" value="Ala-tRNA-synth_IIc_core"/>
</dbReference>
<dbReference type="GO" id="GO:0006419">
    <property type="term" value="P:alanyl-tRNA aminoacylation"/>
    <property type="evidence" value="ECO:0007669"/>
    <property type="project" value="UniProtKB-UniRule"/>
</dbReference>
<dbReference type="Gene3D" id="6.10.250.550">
    <property type="match status" value="1"/>
</dbReference>
<keyword evidence="13" id="KW-0963">Cytoplasm</keyword>
<dbReference type="Gene3D" id="3.30.980.10">
    <property type="entry name" value="Threonyl-trna Synthetase, Chain A, domain 2"/>
    <property type="match status" value="1"/>
</dbReference>
<evidence type="ECO:0000256" key="8">
    <source>
        <dbReference type="ARBA" id="ARBA00022884"/>
    </source>
</evidence>
<dbReference type="NCBIfam" id="TIGR00344">
    <property type="entry name" value="alaS"/>
    <property type="match status" value="1"/>
</dbReference>
<dbReference type="RefSeq" id="WP_137812058.1">
    <property type="nucleotide sequence ID" value="NZ_BJFL01000002.1"/>
</dbReference>
<dbReference type="SUPFAM" id="SSF55681">
    <property type="entry name" value="Class II aaRS and biotin synthetases"/>
    <property type="match status" value="1"/>
</dbReference>
<keyword evidence="7 13" id="KW-0067">ATP-binding</keyword>
<keyword evidence="6 13" id="KW-0862">Zinc</keyword>
<dbReference type="FunFam" id="3.10.310.40:FF:000001">
    <property type="entry name" value="Alanine--tRNA ligase"/>
    <property type="match status" value="1"/>
</dbReference>
<gene>
    <name evidence="13 16" type="primary">alaS</name>
    <name evidence="16" type="ORF">GTS_04810</name>
</gene>
<dbReference type="Pfam" id="PF01411">
    <property type="entry name" value="tRNA-synt_2c"/>
    <property type="match status" value="1"/>
</dbReference>
<evidence type="ECO:0000256" key="12">
    <source>
        <dbReference type="ARBA" id="ARBA00048300"/>
    </source>
</evidence>
<evidence type="ECO:0000256" key="7">
    <source>
        <dbReference type="ARBA" id="ARBA00022840"/>
    </source>
</evidence>
<dbReference type="EC" id="6.1.1.7" evidence="13"/>
<keyword evidence="17" id="KW-1185">Reference proteome</keyword>
<dbReference type="GO" id="GO:0005524">
    <property type="term" value="F:ATP binding"/>
    <property type="evidence" value="ECO:0007669"/>
    <property type="project" value="UniProtKB-UniRule"/>
</dbReference>
<dbReference type="InterPro" id="IPR018163">
    <property type="entry name" value="Thr/Ala-tRNA-synth_IIc_edit"/>
</dbReference>
<dbReference type="Pfam" id="PF07973">
    <property type="entry name" value="tRNA_SAD"/>
    <property type="match status" value="1"/>
</dbReference>
<dbReference type="SUPFAM" id="SSF50447">
    <property type="entry name" value="Translation proteins"/>
    <property type="match status" value="1"/>
</dbReference>
<feature type="binding site" evidence="13">
    <location>
        <position position="679"/>
    </location>
    <ligand>
        <name>Zn(2+)</name>
        <dbReference type="ChEBI" id="CHEBI:29105"/>
    </ligand>
</feature>
<evidence type="ECO:0000256" key="6">
    <source>
        <dbReference type="ARBA" id="ARBA00022833"/>
    </source>
</evidence>
<dbReference type="InterPro" id="IPR050058">
    <property type="entry name" value="Ala-tRNA_ligase"/>
</dbReference>
<dbReference type="Gene3D" id="2.40.30.130">
    <property type="match status" value="1"/>
</dbReference>
<comment type="catalytic activity">
    <reaction evidence="12 13">
        <text>tRNA(Ala) + L-alanine + ATP = L-alanyl-tRNA(Ala) + AMP + diphosphate</text>
        <dbReference type="Rhea" id="RHEA:12540"/>
        <dbReference type="Rhea" id="RHEA-COMP:9657"/>
        <dbReference type="Rhea" id="RHEA-COMP:9923"/>
        <dbReference type="ChEBI" id="CHEBI:30616"/>
        <dbReference type="ChEBI" id="CHEBI:33019"/>
        <dbReference type="ChEBI" id="CHEBI:57972"/>
        <dbReference type="ChEBI" id="CHEBI:78442"/>
        <dbReference type="ChEBI" id="CHEBI:78497"/>
        <dbReference type="ChEBI" id="CHEBI:456215"/>
        <dbReference type="EC" id="6.1.1.7"/>
    </reaction>
</comment>
<protein>
    <recommendedName>
        <fullName evidence="13">Alanine--tRNA ligase</fullName>
        <ecNumber evidence="13">6.1.1.7</ecNumber>
    </recommendedName>
    <alternativeName>
        <fullName evidence="13">Alanyl-tRNA synthetase</fullName>
        <shortName evidence="13">AlaRS</shortName>
    </alternativeName>
</protein>
<evidence type="ECO:0000256" key="5">
    <source>
        <dbReference type="ARBA" id="ARBA00022741"/>
    </source>
</evidence>
<keyword evidence="5 13" id="KW-0547">Nucleotide-binding</keyword>
<comment type="cofactor">
    <cofactor evidence="13">
        <name>Zn(2+)</name>
        <dbReference type="ChEBI" id="CHEBI:29105"/>
    </cofactor>
    <text evidence="13">Binds 1 zinc ion per subunit.</text>
</comment>
<dbReference type="InterPro" id="IPR018164">
    <property type="entry name" value="Ala-tRNA-synth_IIc_N"/>
</dbReference>
<organism evidence="16 17">
    <name type="scientific">Gandjariella thermophila</name>
    <dbReference type="NCBI Taxonomy" id="1931992"/>
    <lineage>
        <taxon>Bacteria</taxon>
        <taxon>Bacillati</taxon>
        <taxon>Actinomycetota</taxon>
        <taxon>Actinomycetes</taxon>
        <taxon>Pseudonocardiales</taxon>
        <taxon>Pseudonocardiaceae</taxon>
        <taxon>Gandjariella</taxon>
    </lineage>
</organism>
<dbReference type="EMBL" id="BJFL01000002">
    <property type="protein sequence ID" value="GDY28848.1"/>
    <property type="molecule type" value="Genomic_DNA"/>
</dbReference>
<dbReference type="InterPro" id="IPR012947">
    <property type="entry name" value="tRNA_SAD"/>
</dbReference>
<dbReference type="InterPro" id="IPR009000">
    <property type="entry name" value="Transl_B-barrel_sf"/>
</dbReference>
<feature type="region of interest" description="Disordered" evidence="14">
    <location>
        <begin position="850"/>
        <end position="870"/>
    </location>
</feature>
<dbReference type="Gene3D" id="3.30.54.20">
    <property type="match status" value="1"/>
</dbReference>
<accession>A0A4D4J241</accession>
<evidence type="ECO:0000256" key="9">
    <source>
        <dbReference type="ARBA" id="ARBA00022917"/>
    </source>
</evidence>
<dbReference type="PRINTS" id="PR00980">
    <property type="entry name" value="TRNASYNTHALA"/>
</dbReference>
<dbReference type="InterPro" id="IPR023033">
    <property type="entry name" value="Ala_tRNA_ligase_euk/bac"/>
</dbReference>
<dbReference type="GO" id="GO:0000049">
    <property type="term" value="F:tRNA binding"/>
    <property type="evidence" value="ECO:0007669"/>
    <property type="project" value="UniProtKB-KW"/>
</dbReference>
<keyword evidence="10 13" id="KW-0030">Aminoacyl-tRNA synthetase</keyword>
<dbReference type="GO" id="GO:0004813">
    <property type="term" value="F:alanine-tRNA ligase activity"/>
    <property type="evidence" value="ECO:0007669"/>
    <property type="project" value="UniProtKB-UniRule"/>
</dbReference>
<dbReference type="SUPFAM" id="SSF55186">
    <property type="entry name" value="ThrRS/AlaRS common domain"/>
    <property type="match status" value="1"/>
</dbReference>
<comment type="domain">
    <text evidence="13">Consists of three domains; the N-terminal catalytic domain, the editing domain and the C-terminal C-Ala domain. The editing domain removes incorrectly charged amino acids, while the C-Ala domain, along with tRNA(Ala), serves as a bridge to cooperatively bring together the editing and aminoacylation centers thus stimulating deacylation of misacylated tRNAs.</text>
</comment>
<dbReference type="SMART" id="SM00863">
    <property type="entry name" value="tRNA_SAD"/>
    <property type="match status" value="1"/>
</dbReference>
<evidence type="ECO:0000256" key="14">
    <source>
        <dbReference type="SAM" id="MobiDB-lite"/>
    </source>
</evidence>
<dbReference type="FunFam" id="3.30.54.20:FF:000001">
    <property type="entry name" value="Alanine--tRNA ligase"/>
    <property type="match status" value="1"/>
</dbReference>
<dbReference type="FunFam" id="3.30.980.10:FF:000004">
    <property type="entry name" value="Alanine--tRNA ligase, cytoplasmic"/>
    <property type="match status" value="1"/>
</dbReference>
<evidence type="ECO:0000256" key="10">
    <source>
        <dbReference type="ARBA" id="ARBA00023146"/>
    </source>
</evidence>